<dbReference type="InterPro" id="IPR032675">
    <property type="entry name" value="LRR_dom_sf"/>
</dbReference>
<accession>K9UES7</accession>
<evidence type="ECO:0008006" key="3">
    <source>
        <dbReference type="Google" id="ProtNLM"/>
    </source>
</evidence>
<dbReference type="AlphaFoldDB" id="K9UES7"/>
<organism evidence="1 2">
    <name type="scientific">Chamaesiphon minutus (strain ATCC 27169 / PCC 6605)</name>
    <dbReference type="NCBI Taxonomy" id="1173020"/>
    <lineage>
        <taxon>Bacteria</taxon>
        <taxon>Bacillati</taxon>
        <taxon>Cyanobacteriota</taxon>
        <taxon>Cyanophyceae</taxon>
        <taxon>Gomontiellales</taxon>
        <taxon>Chamaesiphonaceae</taxon>
        <taxon>Chamaesiphon</taxon>
    </lineage>
</organism>
<reference evidence="1 2" key="1">
    <citation type="submission" date="2012-05" db="EMBL/GenBank/DDBJ databases">
        <title>Finished chromosome of genome of Chamaesiphon sp. PCC 6605.</title>
        <authorList>
            <consortium name="US DOE Joint Genome Institute"/>
            <person name="Gugger M."/>
            <person name="Coursin T."/>
            <person name="Rippka R."/>
            <person name="Tandeau De Marsac N."/>
            <person name="Huntemann M."/>
            <person name="Wei C.-L."/>
            <person name="Han J."/>
            <person name="Detter J.C."/>
            <person name="Han C."/>
            <person name="Tapia R."/>
            <person name="Chen A."/>
            <person name="Kyrpides N."/>
            <person name="Mavromatis K."/>
            <person name="Markowitz V."/>
            <person name="Szeto E."/>
            <person name="Ivanova N."/>
            <person name="Pagani I."/>
            <person name="Pati A."/>
            <person name="Goodwin L."/>
            <person name="Nordberg H.P."/>
            <person name="Cantor M.N."/>
            <person name="Hua S.X."/>
            <person name="Woyke T."/>
            <person name="Kerfeld C.A."/>
        </authorList>
    </citation>
    <scope>NUCLEOTIDE SEQUENCE [LARGE SCALE GENOMIC DNA]</scope>
    <source>
        <strain evidence="2">ATCC 27169 / PCC 6605</strain>
    </source>
</reference>
<proteinExistence type="predicted"/>
<dbReference type="KEGG" id="cmp:Cha6605_2580"/>
<keyword evidence="2" id="KW-1185">Reference proteome</keyword>
<name>K9UES7_CHAP6</name>
<evidence type="ECO:0000313" key="2">
    <source>
        <dbReference type="Proteomes" id="UP000010366"/>
    </source>
</evidence>
<dbReference type="EMBL" id="CP003600">
    <property type="protein sequence ID" value="AFY93627.1"/>
    <property type="molecule type" value="Genomic_DNA"/>
</dbReference>
<dbReference type="Proteomes" id="UP000010366">
    <property type="component" value="Chromosome"/>
</dbReference>
<dbReference type="Gene3D" id="3.80.10.10">
    <property type="entry name" value="Ribonuclease Inhibitor"/>
    <property type="match status" value="1"/>
</dbReference>
<evidence type="ECO:0000313" key="1">
    <source>
        <dbReference type="EMBL" id="AFY93627.1"/>
    </source>
</evidence>
<sequence length="49" mass="5362">MSVVTSLPETIKNLTSLRELHLSNNLLVLDGISKATIAYTLLSSQLFSE</sequence>
<dbReference type="HOGENOM" id="CLU_3133754_0_0_3"/>
<protein>
    <recommendedName>
        <fullName evidence="3">Leucine Rich Repeat (LRR)-containing protein</fullName>
    </recommendedName>
</protein>
<gene>
    <name evidence="1" type="ORF">Cha6605_2580</name>
</gene>